<comment type="caution">
    <text evidence="2">The sequence shown here is derived from an EMBL/GenBank/DDBJ whole genome shotgun (WGS) entry which is preliminary data.</text>
</comment>
<feature type="compositionally biased region" description="Basic residues" evidence="1">
    <location>
        <begin position="56"/>
        <end position="88"/>
    </location>
</feature>
<proteinExistence type="predicted"/>
<sequence>MSLRIMRLKAICQQECALAQGYCSELVCTYFLLHNLPIVFFSDCHNGIDRSEEKRREKKRKEKKRKEEKRKEKRREEKRKKKRNWSYS</sequence>
<dbReference type="EMBL" id="WHWB01034084">
    <property type="protein sequence ID" value="KAJ7414133.1"/>
    <property type="molecule type" value="Genomic_DNA"/>
</dbReference>
<feature type="region of interest" description="Disordered" evidence="1">
    <location>
        <begin position="51"/>
        <end position="88"/>
    </location>
</feature>
<accession>A0ABQ9D310</accession>
<dbReference type="Proteomes" id="UP001145742">
    <property type="component" value="Unassembled WGS sequence"/>
</dbReference>
<evidence type="ECO:0000256" key="1">
    <source>
        <dbReference type="SAM" id="MobiDB-lite"/>
    </source>
</evidence>
<evidence type="ECO:0000313" key="3">
    <source>
        <dbReference type="Proteomes" id="UP001145742"/>
    </source>
</evidence>
<gene>
    <name evidence="2" type="ORF">WISP_86296</name>
</gene>
<name>A0ABQ9D310_9PASS</name>
<organism evidence="2 3">
    <name type="scientific">Willisornis vidua</name>
    <name type="common">Xingu scale-backed antbird</name>
    <dbReference type="NCBI Taxonomy" id="1566151"/>
    <lineage>
        <taxon>Eukaryota</taxon>
        <taxon>Metazoa</taxon>
        <taxon>Chordata</taxon>
        <taxon>Craniata</taxon>
        <taxon>Vertebrata</taxon>
        <taxon>Euteleostomi</taxon>
        <taxon>Archelosauria</taxon>
        <taxon>Archosauria</taxon>
        <taxon>Dinosauria</taxon>
        <taxon>Saurischia</taxon>
        <taxon>Theropoda</taxon>
        <taxon>Coelurosauria</taxon>
        <taxon>Aves</taxon>
        <taxon>Neognathae</taxon>
        <taxon>Neoaves</taxon>
        <taxon>Telluraves</taxon>
        <taxon>Australaves</taxon>
        <taxon>Passeriformes</taxon>
        <taxon>Thamnophilidae</taxon>
        <taxon>Willisornis</taxon>
    </lineage>
</organism>
<protein>
    <submittedName>
        <fullName evidence="2">Uncharacterized protein</fullName>
    </submittedName>
</protein>
<reference evidence="2" key="1">
    <citation type="submission" date="2019-10" db="EMBL/GenBank/DDBJ databases">
        <authorList>
            <person name="Soares A.E.R."/>
            <person name="Aleixo A."/>
            <person name="Schneider P."/>
            <person name="Miyaki C.Y."/>
            <person name="Schneider M.P."/>
            <person name="Mello C."/>
            <person name="Vasconcelos A.T.R."/>
        </authorList>
    </citation>
    <scope>NUCLEOTIDE SEQUENCE</scope>
    <source>
        <tissue evidence="2">Muscle</tissue>
    </source>
</reference>
<evidence type="ECO:0000313" key="2">
    <source>
        <dbReference type="EMBL" id="KAJ7414133.1"/>
    </source>
</evidence>
<keyword evidence="3" id="KW-1185">Reference proteome</keyword>